<dbReference type="GeneTree" id="ENSGT00390000012474"/>
<accession>A0A4W5M3D7</accession>
<evidence type="ECO:0000256" key="1">
    <source>
        <dbReference type="SAM" id="MobiDB-lite"/>
    </source>
</evidence>
<name>A0A4W5M3D7_9TELE</name>
<protein>
    <submittedName>
        <fullName evidence="2">Uncharacterized protein</fullName>
    </submittedName>
</protein>
<reference evidence="3" key="1">
    <citation type="submission" date="2018-06" db="EMBL/GenBank/DDBJ databases">
        <title>Genome assembly of Danube salmon.</title>
        <authorList>
            <person name="Macqueen D.J."/>
            <person name="Gundappa M.K."/>
        </authorList>
    </citation>
    <scope>NUCLEOTIDE SEQUENCE [LARGE SCALE GENOMIC DNA]</scope>
</reference>
<dbReference type="GO" id="GO:0000149">
    <property type="term" value="F:SNARE binding"/>
    <property type="evidence" value="ECO:0007669"/>
    <property type="project" value="TreeGrafter"/>
</dbReference>
<dbReference type="STRING" id="62062.ENSHHUP00000033211"/>
<dbReference type="PANTHER" id="PTHR15922:SF2">
    <property type="entry name" value="NBAS SUBUNIT OF NRZ TETHERING COMPLEX"/>
    <property type="match status" value="1"/>
</dbReference>
<dbReference type="Proteomes" id="UP000314982">
    <property type="component" value="Unassembled WGS sequence"/>
</dbReference>
<dbReference type="AlphaFoldDB" id="A0A4W5M3D7"/>
<proteinExistence type="predicted"/>
<sequence length="390" mass="42781">MFPATEVLLQLASDAFPRDMTLALAYLLALPQVLDANRCFEKQSHSALSLQLAAYYYSLQIYNHLVPCLKANTHTLYRADPKELIRLVTQHVTAHSDWPADVEELIGQLQVYNERLTDLTQARVLQGLGRGVDIKRFSSDTHYKKHTILGLTETLDDSVWRISLSLAQRYSIPLWDIYMTHLEYLFTDSGLSTKDIEARVDTLALFDSLKSQPESFHSHMSKYVLTTVEGTDLPRLLYYYALLEECGCGSYCSSIITPDTHIKLLKKLRSVTTGKATATAVTTGKATATAVTTGKATATAVTTGKATATAVTTGKATATAVTTGKATATAVTPLDQGSVVCVCVVPPMGSELDRKLSTVFSRITSSPPVPHNTRPSNTQHTHTHQWMLVT</sequence>
<reference evidence="2" key="2">
    <citation type="submission" date="2025-08" db="UniProtKB">
        <authorList>
            <consortium name="Ensembl"/>
        </authorList>
    </citation>
    <scope>IDENTIFICATION</scope>
</reference>
<dbReference type="Ensembl" id="ENSHHUT00000034559.1">
    <property type="protein sequence ID" value="ENSHHUP00000033211.1"/>
    <property type="gene ID" value="ENSHHUG00000020996.1"/>
</dbReference>
<feature type="region of interest" description="Disordered" evidence="1">
    <location>
        <begin position="364"/>
        <end position="390"/>
    </location>
</feature>
<evidence type="ECO:0000313" key="3">
    <source>
        <dbReference type="Proteomes" id="UP000314982"/>
    </source>
</evidence>
<keyword evidence="3" id="KW-1185">Reference proteome</keyword>
<organism evidence="2 3">
    <name type="scientific">Hucho hucho</name>
    <name type="common">huchen</name>
    <dbReference type="NCBI Taxonomy" id="62062"/>
    <lineage>
        <taxon>Eukaryota</taxon>
        <taxon>Metazoa</taxon>
        <taxon>Chordata</taxon>
        <taxon>Craniata</taxon>
        <taxon>Vertebrata</taxon>
        <taxon>Euteleostomi</taxon>
        <taxon>Actinopterygii</taxon>
        <taxon>Neopterygii</taxon>
        <taxon>Teleostei</taxon>
        <taxon>Protacanthopterygii</taxon>
        <taxon>Salmoniformes</taxon>
        <taxon>Salmonidae</taxon>
        <taxon>Salmoninae</taxon>
        <taxon>Hucho</taxon>
    </lineage>
</organism>
<reference evidence="2" key="3">
    <citation type="submission" date="2025-09" db="UniProtKB">
        <authorList>
            <consortium name="Ensembl"/>
        </authorList>
    </citation>
    <scope>IDENTIFICATION</scope>
</reference>
<evidence type="ECO:0000313" key="2">
    <source>
        <dbReference type="Ensembl" id="ENSHHUP00000033211.1"/>
    </source>
</evidence>
<dbReference type="PANTHER" id="PTHR15922">
    <property type="entry name" value="NEUROBLASTOMA-AMPLIFIED SEQUENCE"/>
    <property type="match status" value="1"/>
</dbReference>
<dbReference type="GO" id="GO:0006890">
    <property type="term" value="P:retrograde vesicle-mediated transport, Golgi to endoplasmic reticulum"/>
    <property type="evidence" value="ECO:0007669"/>
    <property type="project" value="TreeGrafter"/>
</dbReference>
<dbReference type="GO" id="GO:0070939">
    <property type="term" value="C:Dsl1/NZR complex"/>
    <property type="evidence" value="ECO:0007669"/>
    <property type="project" value="TreeGrafter"/>
</dbReference>